<evidence type="ECO:0000313" key="2">
    <source>
        <dbReference type="Proteomes" id="UP000268059"/>
    </source>
</evidence>
<dbReference type="OrthoDB" id="9801392at2"/>
<dbReference type="Proteomes" id="UP000268059">
    <property type="component" value="Chromosome"/>
</dbReference>
<dbReference type="RefSeq" id="WP_125119321.1">
    <property type="nucleotide sequence ID" value="NZ_AP019309.1"/>
</dbReference>
<organism evidence="1 2">
    <name type="scientific">Intestinibaculum porci</name>
    <dbReference type="NCBI Taxonomy" id="2487118"/>
    <lineage>
        <taxon>Bacteria</taxon>
        <taxon>Bacillati</taxon>
        <taxon>Bacillota</taxon>
        <taxon>Erysipelotrichia</taxon>
        <taxon>Erysipelotrichales</taxon>
        <taxon>Erysipelotrichaceae</taxon>
        <taxon>Intestinibaculum</taxon>
    </lineage>
</organism>
<reference evidence="1 2" key="1">
    <citation type="submission" date="2018-11" db="EMBL/GenBank/DDBJ databases">
        <title>Novel Erysipelotrichaceae bacterium isolated from small intestine of a swine.</title>
        <authorList>
            <person name="Kim J.S."/>
            <person name="Choe H."/>
            <person name="Lee Y.R."/>
            <person name="Kim K.M."/>
            <person name="Park D.S."/>
        </authorList>
    </citation>
    <scope>NUCLEOTIDE SEQUENCE [LARGE SCALE GENOMIC DNA]</scope>
    <source>
        <strain evidence="1 2">SG0102</strain>
    </source>
</reference>
<sequence>MTYEETKQKLAEFMEYGDPDAACKLVAEYNLPAIALFEESIQNFTEKTIQKHLSNVIFFLNEYSTYYDACTFEDAWKCLDDFFGYFFIRKCMWSTPATIKSTAASIKKFYKCMVDNQLFDAGAYDMLTTHIKENMPIWQDEYEAYNNFDEDYDFGDF</sequence>
<dbReference type="EMBL" id="AP019309">
    <property type="protein sequence ID" value="BBH26455.1"/>
    <property type="molecule type" value="Genomic_DNA"/>
</dbReference>
<evidence type="ECO:0008006" key="3">
    <source>
        <dbReference type="Google" id="ProtNLM"/>
    </source>
</evidence>
<name>A0A3G9JDF6_9FIRM</name>
<protein>
    <recommendedName>
        <fullName evidence="3">Recombinase</fullName>
    </recommendedName>
</protein>
<dbReference type="KEGG" id="ebm:SG0102_13890"/>
<dbReference type="InParanoid" id="A0A3G9JDF6"/>
<accession>A0A3G9JDF6</accession>
<proteinExistence type="predicted"/>
<dbReference type="AlphaFoldDB" id="A0A3G9JDF6"/>
<evidence type="ECO:0000313" key="1">
    <source>
        <dbReference type="EMBL" id="BBH26455.1"/>
    </source>
</evidence>
<keyword evidence="2" id="KW-1185">Reference proteome</keyword>
<gene>
    <name evidence="1" type="ORF">SG0102_13890</name>
</gene>